<accession>A0A6J4T259</accession>
<evidence type="ECO:0000256" key="1">
    <source>
        <dbReference type="ARBA" id="ARBA00023239"/>
    </source>
</evidence>
<reference evidence="3" key="1">
    <citation type="submission" date="2020-02" db="EMBL/GenBank/DDBJ databases">
        <authorList>
            <person name="Meier V. D."/>
        </authorList>
    </citation>
    <scope>NUCLEOTIDE SEQUENCE</scope>
    <source>
        <strain evidence="3">AVDCRST_MAG17</strain>
    </source>
</reference>
<sequence>MYADSALRPWFDALRFSVPELRLFDAHTHTGAHDPDGFTCSVYELTEALELADARGVQFSMHEPDGYPPANDRVIAEAAASGDRLVPFCRLDPAREPVAEAERCLAAGARGLKLHPRAEGFSLADPSVEPIFALAHERRLPVVIHAGRGIPALGRHVLALSERFPHARPILAHAGICDLAWIWRRLDEHPNVFFDTAWWFPVDMLSLFALVPPGRILWASDAPYGTPVQSAVLALRCALEAGLSPTQVASVAGGQLERLLAGDDPLEVGPAPGAEAMASDLLLDRVHAALINAHGRIMGGEDGDAGIALARLACEVGEEAPQAPVCRSVLALLDRFERHAAATSDANAPGNLPGARFPSLHLLIVAAGVARTPNVSLPPEPELVAAGERSP</sequence>
<evidence type="ECO:0000259" key="2">
    <source>
        <dbReference type="Pfam" id="PF04909"/>
    </source>
</evidence>
<dbReference type="InterPro" id="IPR032466">
    <property type="entry name" value="Metal_Hydrolase"/>
</dbReference>
<dbReference type="GO" id="GO:0016787">
    <property type="term" value="F:hydrolase activity"/>
    <property type="evidence" value="ECO:0007669"/>
    <property type="project" value="InterPro"/>
</dbReference>
<evidence type="ECO:0000313" key="3">
    <source>
        <dbReference type="EMBL" id="CAA9511083.1"/>
    </source>
</evidence>
<dbReference type="InterPro" id="IPR032465">
    <property type="entry name" value="ACMSD"/>
</dbReference>
<protein>
    <recommendedName>
        <fullName evidence="2">Amidohydrolase-related domain-containing protein</fullName>
    </recommendedName>
</protein>
<dbReference type="Pfam" id="PF04909">
    <property type="entry name" value="Amidohydro_2"/>
    <property type="match status" value="1"/>
</dbReference>
<dbReference type="EMBL" id="CADCVV010000158">
    <property type="protein sequence ID" value="CAA9511083.1"/>
    <property type="molecule type" value="Genomic_DNA"/>
</dbReference>
<dbReference type="AlphaFoldDB" id="A0A6J4T259"/>
<dbReference type="Gene3D" id="3.20.20.140">
    <property type="entry name" value="Metal-dependent hydrolases"/>
    <property type="match status" value="1"/>
</dbReference>
<dbReference type="GO" id="GO:0016831">
    <property type="term" value="F:carboxy-lyase activity"/>
    <property type="evidence" value="ECO:0007669"/>
    <property type="project" value="InterPro"/>
</dbReference>
<dbReference type="InterPro" id="IPR006680">
    <property type="entry name" value="Amidohydro-rel"/>
</dbReference>
<keyword evidence="1" id="KW-0456">Lyase</keyword>
<feature type="domain" description="Amidohydrolase-related" evidence="2">
    <location>
        <begin position="25"/>
        <end position="253"/>
    </location>
</feature>
<dbReference type="SUPFAM" id="SSF51556">
    <property type="entry name" value="Metallo-dependent hydrolases"/>
    <property type="match status" value="1"/>
</dbReference>
<organism evidence="3">
    <name type="scientific">uncultured Solirubrobacterales bacterium</name>
    <dbReference type="NCBI Taxonomy" id="768556"/>
    <lineage>
        <taxon>Bacteria</taxon>
        <taxon>Bacillati</taxon>
        <taxon>Actinomycetota</taxon>
        <taxon>Thermoleophilia</taxon>
        <taxon>Solirubrobacterales</taxon>
        <taxon>environmental samples</taxon>
    </lineage>
</organism>
<dbReference type="PANTHER" id="PTHR21240">
    <property type="entry name" value="2-AMINO-3-CARBOXYLMUCONATE-6-SEMIALDEHYDE DECARBOXYLASE"/>
    <property type="match status" value="1"/>
</dbReference>
<gene>
    <name evidence="3" type="ORF">AVDCRST_MAG17-1982</name>
</gene>
<name>A0A6J4T259_9ACTN</name>
<proteinExistence type="predicted"/>